<dbReference type="Pfam" id="PF00628">
    <property type="entry name" value="PHD"/>
    <property type="match status" value="2"/>
</dbReference>
<feature type="compositionally biased region" description="Low complexity" evidence="13">
    <location>
        <begin position="596"/>
        <end position="610"/>
    </location>
</feature>
<evidence type="ECO:0000256" key="3">
    <source>
        <dbReference type="ARBA" id="ARBA00022723"/>
    </source>
</evidence>
<dbReference type="PROSITE" id="PS50827">
    <property type="entry name" value="DDT"/>
    <property type="match status" value="1"/>
</dbReference>
<feature type="region of interest" description="Disordered" evidence="13">
    <location>
        <begin position="1981"/>
        <end position="2021"/>
    </location>
</feature>
<dbReference type="PANTHER" id="PTHR45915">
    <property type="entry name" value="TRANSCRIPTION INTERMEDIARY FACTOR"/>
    <property type="match status" value="1"/>
</dbReference>
<dbReference type="Gene3D" id="3.30.890.10">
    <property type="entry name" value="Methyl-cpg-binding Protein 2, Chain A"/>
    <property type="match status" value="1"/>
</dbReference>
<evidence type="ECO:0000259" key="14">
    <source>
        <dbReference type="PROSITE" id="PS50016"/>
    </source>
</evidence>
<feature type="compositionally biased region" description="Polar residues" evidence="13">
    <location>
        <begin position="2268"/>
        <end position="2289"/>
    </location>
</feature>
<comment type="caution">
    <text evidence="17">The sequence shown here is derived from an EMBL/GenBank/DDBJ whole genome shotgun (WGS) entry which is preliminary data.</text>
</comment>
<dbReference type="InterPro" id="IPR013083">
    <property type="entry name" value="Znf_RING/FYVE/PHD"/>
</dbReference>
<evidence type="ECO:0000256" key="4">
    <source>
        <dbReference type="ARBA" id="ARBA00022771"/>
    </source>
</evidence>
<accession>A0A922L6Z9</accession>
<keyword evidence="10" id="KW-0539">Nucleus</keyword>
<evidence type="ECO:0000259" key="16">
    <source>
        <dbReference type="PROSITE" id="PS50982"/>
    </source>
</evidence>
<dbReference type="InterPro" id="IPR018501">
    <property type="entry name" value="DDT_dom"/>
</dbReference>
<feature type="compositionally biased region" description="Low complexity" evidence="13">
    <location>
        <begin position="303"/>
        <end position="339"/>
    </location>
</feature>
<feature type="compositionally biased region" description="Basic residues" evidence="13">
    <location>
        <begin position="291"/>
        <end position="302"/>
    </location>
</feature>
<evidence type="ECO:0000256" key="2">
    <source>
        <dbReference type="ARBA" id="ARBA00007444"/>
    </source>
</evidence>
<feature type="compositionally biased region" description="Basic residues" evidence="13">
    <location>
        <begin position="548"/>
        <end position="559"/>
    </location>
</feature>
<gene>
    <name evidence="17" type="primary">BAZ2B_1</name>
    <name evidence="17" type="ORF">DERF_008458</name>
</gene>
<dbReference type="SMART" id="SM00249">
    <property type="entry name" value="PHD"/>
    <property type="match status" value="2"/>
</dbReference>
<reference evidence="17" key="2">
    <citation type="journal article" date="2022" name="Res Sq">
        <title>Comparative Genomics Reveals Insights into the Divergent Evolution of Astigmatic Mites and Household Pest Adaptations.</title>
        <authorList>
            <person name="Xiong Q."/>
            <person name="Wan A.T.-Y."/>
            <person name="Liu X.-Y."/>
            <person name="Fung C.S.-H."/>
            <person name="Xiao X."/>
            <person name="Malainual N."/>
            <person name="Hou J."/>
            <person name="Wang L."/>
            <person name="Wang M."/>
            <person name="Yang K."/>
            <person name="Cui Y."/>
            <person name="Leung E."/>
            <person name="Nong W."/>
            <person name="Shin S.-K."/>
            <person name="Au S."/>
            <person name="Jeong K.Y."/>
            <person name="Chew F.T."/>
            <person name="Hui J."/>
            <person name="Leung T.F."/>
            <person name="Tungtrongchitr A."/>
            <person name="Zhong N."/>
            <person name="Liu Z."/>
            <person name="Tsui S."/>
        </authorList>
    </citation>
    <scope>NUCLEOTIDE SEQUENCE</scope>
    <source>
        <strain evidence="17">Derf</strain>
        <tissue evidence="17">Whole organism</tissue>
    </source>
</reference>
<feature type="compositionally biased region" description="Polar residues" evidence="13">
    <location>
        <begin position="536"/>
        <end position="547"/>
    </location>
</feature>
<sequence>MILYVCKEFYAISTFQMLYILKLIEINTIVFGQSVLDGNTKVFITINHNHNQQRKPQQQRQQKDHSSLVSTTTTSFTNNNNNDDDDDVGNDLAVNVIASSSSSSITSTITTTTTTTAAEIVKNIQQPPPSLSSSITTTTTTSSFLLSSSSLPLPSYYCSTNLFTNNIAQQQQQQPITTLSPSSTFSYKNNNNSTSKFLSPSPSSSSSSHQSVKRSILYEHLLKELSPTPLASSSNALQNHSNLNINNNNNETFEFFLPISSASSSFLNNNKPNSVQNDQYLSSIINDTKKSTKRKTQRKQKQHQQQQQQRNNNRSSMKNRVNRNNKNSDGLINNNSNSGRNKRKSKKQELLLQQQQQQEDSILESLPIQVVAALLLNQQQQQQHHHHQHNNLTATTNLDQNNSLFLSNSSNLNNFIIGNDINSIGTSSSSTTTTTTTTLTTTTTNTKTIVSDNIKELIKIDNIMNLSTKQSPMPIALTTKTTANNSNKNNNNNSNEDDSSIPLNLCVKKSSSSSSSTSSSSLSSNNSNNNNNVSSLQHNNFGSNNNKLHLHHQHHHHHQQQQLQQPDSHTLNLVKNLAQLQQQQNSQQQLQFNNSLLSQQQQQHQQPQQQQKKRGRKPKSTLMAYGDPQPHPTQTHHQPLLQQQQTPPTLPLPDFSGFGNLLAAFNQQQAHLQQQQQQQQQQPRKRGRPPTLSPPHNAHQNSLANSKLATNQQATSAFHQNTYPFNLFNTPAANDGIIPNFPGLNALSLAAAAALAGGGQLANHQLFNNAVNQFSILQKLNPNLLNANLFANLKNPMELAAAAAAVTANSNDIVNNKHSSASSSSSSSSKFVDPALLLQKELNDQMQANFLSSLPAAVAKNLIGDQSGGSNTSMNKSSFAHKSNSSDKQLRISLNHGFQRFTYITGFSKSGTIEGDVIYIAPCKKKIKSYQDLIKYLSKNNVVNLSRENFSFDPNVIIGQFIPNIAQLPSDVILSENQMKVHLEELSKIRNLDLSATSITAVPPQQTIAQSNQNNSSSNHIIPEKKKRVRDSGGTRNVYDSIKGFNTRSKTAAVVHQNNDIKNNELEPSVTITIQNPMLERKQRELKEKEEEELRKIKENQEKLLELQKQEQLKISAEIEHERVSQHQMFIHALNELKSSEDRDSKKEELSSEKVALQERKLLKRVLEVELLKELKKPVEDMMLKDHKNLPIFNRIPGQKLTGKAFADLLMVYEFLYNFGETIGFDVDSLPTLNSLMMALLNLDSEAEEELMSIVNHLVICAIEDPGMPNNMTTLMGQKLKDATVTEHNVTEILRLYFLAFSNAVREEDEPNRVECKIHERLCSGISFIALDAIVKLDILVFLCNELLCNQAIVKQIDDSIESVTVFKKDKWGIENDIRKFRLVKMRRERIIEEEKAKQLLLQQEKDNANTNQSATTMAENGGENNVTNTGENTTGTGENSTVISDNDESNTNVSAATLSNSVTTINLPPIEFDDDVNMTNEEIDKKIERLNKQCNQMNNKMHKALNAYRVFPLGQDRYRRTYWVLPNCGGVFVEGMESGEPEELANNVWTEEEIEMENALKNAINDEPMEDLTTGDGEIKSELDKQSMNGDNDVEQTDTMSIKEENDDRDNAYKDVPSTDDEKKPIVDGQQVKPEMEPKMEKDDALKTESNENEMTTTNQMDKKDELSESEQIDVNNAQQIDHITVDDVRWFDLDLDFECDQSVEQPPIIDESTTVKEKDDEETAEEKETNEQEKDDQNQENKKEEEDDDEEEEEIAEIKEEPMSEMEKALTTFMSQDTLDCLFKRTEMNIDCAILKDCLLRILSSFARSATITKFPNSEVIETDIIVCPTLQKRIQLWKVLQYETPRKVPREYQFGWWRITDGAQLKSMIELLHSNALREKNLQKHLIKHLNYATISCRNSIANLDVSDYDRDASDWREFGAPTENRCPHRSCMGKNYCHEVALRKDLQVLELIEAFEEKILSCSMQIRNWKPSNKLSSADFKSKLNQNKSSKTNKNGKNRKNHKNNNNHNENSDCSNDSIQENGTNGCTLVISTENNGDYDLLRVQKEKLLEIEATIERRYLKPPLGFKNNQALQFTTDNGNGGDDYNEYANDDNATAGLIRWRDAAREAKCCSQIAMGLHFLENCIAWDKSIMRASCQFCGSGENEAQLLLCDLCDKGYHMYCFKPKMETVPAGDWFCYDCQNKNTIDKVCIVCGKKGKLLNCDTCAKAFHPNCIDPPVNKQIKGRWICHMCMRKNKRNSSSKSSKKSSSKESSSANDDRNHDSNIMGNNSNTRESSSKRMSNGNAKDKGEKETANKKERKPKKKQDKEKDNKDNKDKDEDHHLEKEKSEKNEKMSNKKSMEKECSNNSNANNNGNNMAGTMEQQQQQSLATNSSSIKNDEIALCKQITDEIMKHETSWPFFGTS</sequence>
<feature type="compositionally biased region" description="Basic and acidic residues" evidence="13">
    <location>
        <begin position="1728"/>
        <end position="1746"/>
    </location>
</feature>
<proteinExistence type="inferred from homology"/>
<feature type="compositionally biased region" description="Low complexity" evidence="13">
    <location>
        <begin position="2350"/>
        <end position="2364"/>
    </location>
</feature>
<dbReference type="PROSITE" id="PS50016">
    <property type="entry name" value="ZF_PHD_2"/>
    <property type="match status" value="2"/>
</dbReference>
<evidence type="ECO:0000256" key="7">
    <source>
        <dbReference type="ARBA" id="ARBA00023054"/>
    </source>
</evidence>
<feature type="compositionally biased region" description="Polar residues" evidence="13">
    <location>
        <begin position="2366"/>
        <end position="2381"/>
    </location>
</feature>
<dbReference type="SUPFAM" id="SSF54171">
    <property type="entry name" value="DNA-binding domain"/>
    <property type="match status" value="1"/>
</dbReference>
<feature type="domain" description="MBD" evidence="16">
    <location>
        <begin position="884"/>
        <end position="957"/>
    </location>
</feature>
<dbReference type="CDD" id="cd15545">
    <property type="entry name" value="PHD_BAZ2A_like"/>
    <property type="match status" value="1"/>
</dbReference>
<feature type="compositionally biased region" description="Basic residues" evidence="13">
    <location>
        <begin position="1998"/>
        <end position="2009"/>
    </location>
</feature>
<feature type="region of interest" description="Disordered" evidence="13">
    <location>
        <begin position="2242"/>
        <end position="2381"/>
    </location>
</feature>
<feature type="compositionally biased region" description="Basic and acidic residues" evidence="13">
    <location>
        <begin position="1758"/>
        <end position="1767"/>
    </location>
</feature>
<evidence type="ECO:0000256" key="6">
    <source>
        <dbReference type="ARBA" id="ARBA00023015"/>
    </source>
</evidence>
<feature type="compositionally biased region" description="Polar residues" evidence="13">
    <location>
        <begin position="1409"/>
        <end position="1419"/>
    </location>
</feature>
<feature type="compositionally biased region" description="Low complexity" evidence="13">
    <location>
        <begin position="1987"/>
        <end position="1997"/>
    </location>
</feature>
<feature type="region of interest" description="Disordered" evidence="13">
    <location>
        <begin position="480"/>
        <end position="567"/>
    </location>
</feature>
<dbReference type="GO" id="GO:0005634">
    <property type="term" value="C:nucleus"/>
    <property type="evidence" value="ECO:0007669"/>
    <property type="project" value="UniProtKB-SubCell"/>
</dbReference>
<feature type="domain" description="PHD-type" evidence="14">
    <location>
        <begin position="2192"/>
        <end position="2239"/>
    </location>
</feature>
<dbReference type="Pfam" id="PF02791">
    <property type="entry name" value="DDT"/>
    <property type="match status" value="1"/>
</dbReference>
<evidence type="ECO:0000313" key="18">
    <source>
        <dbReference type="Proteomes" id="UP000790347"/>
    </source>
</evidence>
<feature type="compositionally biased region" description="Low complexity" evidence="13">
    <location>
        <begin position="1420"/>
        <end position="1438"/>
    </location>
</feature>
<feature type="compositionally biased region" description="Basic and acidic residues" evidence="13">
    <location>
        <begin position="1635"/>
        <end position="1651"/>
    </location>
</feature>
<feature type="compositionally biased region" description="Acidic residues" evidence="13">
    <location>
        <begin position="1747"/>
        <end position="1757"/>
    </location>
</feature>
<keyword evidence="7 12" id="KW-0175">Coiled coil</keyword>
<feature type="compositionally biased region" description="Low complexity" evidence="13">
    <location>
        <begin position="2010"/>
        <end position="2020"/>
    </location>
</feature>
<feature type="coiled-coil region" evidence="12">
    <location>
        <begin position="1481"/>
        <end position="1508"/>
    </location>
</feature>
<feature type="region of interest" description="Disordered" evidence="13">
    <location>
        <begin position="1408"/>
        <end position="1438"/>
    </location>
</feature>
<feature type="coiled-coil region" evidence="12">
    <location>
        <begin position="1079"/>
        <end position="1111"/>
    </location>
</feature>
<dbReference type="Proteomes" id="UP000790347">
    <property type="component" value="Unassembled WGS sequence"/>
</dbReference>
<feature type="compositionally biased region" description="Low complexity" evidence="13">
    <location>
        <begin position="480"/>
        <end position="494"/>
    </location>
</feature>
<dbReference type="FunFam" id="3.30.40.10:FF:000199">
    <property type="entry name" value="Bromodomain adjacent to zinc finger domain 2B"/>
    <property type="match status" value="1"/>
</dbReference>
<keyword evidence="8" id="KW-0103">Bromodomain</keyword>
<evidence type="ECO:0000256" key="8">
    <source>
        <dbReference type="ARBA" id="ARBA00023117"/>
    </source>
</evidence>
<dbReference type="PROSITE" id="PS50982">
    <property type="entry name" value="MBD"/>
    <property type="match status" value="1"/>
</dbReference>
<evidence type="ECO:0000313" key="17">
    <source>
        <dbReference type="EMBL" id="KAH9517829.1"/>
    </source>
</evidence>
<keyword evidence="18" id="KW-1185">Reference proteome</keyword>
<evidence type="ECO:0000256" key="12">
    <source>
        <dbReference type="SAM" id="Coils"/>
    </source>
</evidence>
<feature type="region of interest" description="Disordered" evidence="13">
    <location>
        <begin position="1008"/>
        <end position="1035"/>
    </location>
</feature>
<feature type="region of interest" description="Disordered" evidence="13">
    <location>
        <begin position="596"/>
        <end position="701"/>
    </location>
</feature>
<dbReference type="GO" id="GO:0008270">
    <property type="term" value="F:zinc ion binding"/>
    <property type="evidence" value="ECO:0007669"/>
    <property type="project" value="UniProtKB-KW"/>
</dbReference>
<keyword evidence="9" id="KW-0804">Transcription</keyword>
<dbReference type="InterPro" id="IPR001965">
    <property type="entry name" value="Znf_PHD"/>
</dbReference>
<evidence type="ECO:0000256" key="5">
    <source>
        <dbReference type="ARBA" id="ARBA00022833"/>
    </source>
</evidence>
<dbReference type="GO" id="GO:0000785">
    <property type="term" value="C:chromatin"/>
    <property type="evidence" value="ECO:0007669"/>
    <property type="project" value="TreeGrafter"/>
</dbReference>
<evidence type="ECO:0000256" key="1">
    <source>
        <dbReference type="ARBA" id="ARBA00004123"/>
    </source>
</evidence>
<feature type="region of interest" description="Disordered" evidence="13">
    <location>
        <begin position="51"/>
        <end position="89"/>
    </location>
</feature>
<dbReference type="Pfam" id="PF15613">
    <property type="entry name" value="WSD"/>
    <property type="match status" value="1"/>
</dbReference>
<feature type="domain" description="PHD-type" evidence="14">
    <location>
        <begin position="2138"/>
        <end position="2188"/>
    </location>
</feature>
<evidence type="ECO:0000256" key="9">
    <source>
        <dbReference type="ARBA" id="ARBA00023163"/>
    </source>
</evidence>
<feature type="compositionally biased region" description="Low complexity" evidence="13">
    <location>
        <begin position="510"/>
        <end position="535"/>
    </location>
</feature>
<feature type="compositionally biased region" description="Low complexity" evidence="13">
    <location>
        <begin position="67"/>
        <end position="81"/>
    </location>
</feature>
<comment type="subcellular location">
    <subcellularLocation>
        <location evidence="1">Nucleus</location>
    </subcellularLocation>
</comment>
<feature type="compositionally biased region" description="Basic and acidic residues" evidence="13">
    <location>
        <begin position="1602"/>
        <end position="1614"/>
    </location>
</feature>
<organism evidence="17 18">
    <name type="scientific">Dermatophagoides farinae</name>
    <name type="common">American house dust mite</name>
    <dbReference type="NCBI Taxonomy" id="6954"/>
    <lineage>
        <taxon>Eukaryota</taxon>
        <taxon>Metazoa</taxon>
        <taxon>Ecdysozoa</taxon>
        <taxon>Arthropoda</taxon>
        <taxon>Chelicerata</taxon>
        <taxon>Arachnida</taxon>
        <taxon>Acari</taxon>
        <taxon>Acariformes</taxon>
        <taxon>Sarcoptiformes</taxon>
        <taxon>Astigmata</taxon>
        <taxon>Psoroptidia</taxon>
        <taxon>Analgoidea</taxon>
        <taxon>Pyroglyphidae</taxon>
        <taxon>Dermatophagoidinae</taxon>
        <taxon>Dermatophagoides</taxon>
    </lineage>
</organism>
<dbReference type="Pfam" id="PF01429">
    <property type="entry name" value="MBD"/>
    <property type="match status" value="1"/>
</dbReference>
<evidence type="ECO:0000256" key="11">
    <source>
        <dbReference type="PROSITE-ProRule" id="PRU00146"/>
    </source>
</evidence>
<feature type="region of interest" description="Disordered" evidence="13">
    <location>
        <begin position="190"/>
        <end position="210"/>
    </location>
</feature>
<dbReference type="Gene3D" id="3.30.40.10">
    <property type="entry name" value="Zinc/RING finger domain, C3HC4 (zinc finger)"/>
    <property type="match status" value="2"/>
</dbReference>
<feature type="compositionally biased region" description="Low complexity" evidence="13">
    <location>
        <begin position="193"/>
        <end position="210"/>
    </location>
</feature>
<keyword evidence="5" id="KW-0862">Zinc</keyword>
<comment type="similarity">
    <text evidence="2">Belongs to the WAL family.</text>
</comment>
<feature type="compositionally biased region" description="Low complexity" evidence="13">
    <location>
        <begin position="1010"/>
        <end position="1019"/>
    </location>
</feature>
<feature type="compositionally biased region" description="Low complexity" evidence="13">
    <location>
        <begin position="667"/>
        <end position="682"/>
    </location>
</feature>
<protein>
    <submittedName>
        <fullName evidence="17">Bromodomain adjacent to zinc finger domain protein 2B</fullName>
    </submittedName>
</protein>
<evidence type="ECO:0000256" key="10">
    <source>
        <dbReference type="ARBA" id="ARBA00023242"/>
    </source>
</evidence>
<dbReference type="InterPro" id="IPR028941">
    <property type="entry name" value="WHIM2_dom"/>
</dbReference>
<dbReference type="InterPro" id="IPR011011">
    <property type="entry name" value="Znf_FYVE_PHD"/>
</dbReference>
<feature type="region of interest" description="Disordered" evidence="13">
    <location>
        <begin position="288"/>
        <end position="353"/>
    </location>
</feature>
<feature type="compositionally biased region" description="Basic and acidic residues" evidence="13">
    <location>
        <begin position="2290"/>
        <end position="2301"/>
    </location>
</feature>
<dbReference type="SUPFAM" id="SSF57903">
    <property type="entry name" value="FYVE/PHD zinc finger"/>
    <property type="match status" value="2"/>
</dbReference>
<feature type="region of interest" description="Disordered" evidence="13">
    <location>
        <begin position="1704"/>
        <end position="1767"/>
    </location>
</feature>
<reference evidence="17" key="1">
    <citation type="submission" date="2013-05" db="EMBL/GenBank/DDBJ databases">
        <authorList>
            <person name="Yim A.K.Y."/>
            <person name="Chan T.F."/>
            <person name="Ji K.M."/>
            <person name="Liu X.Y."/>
            <person name="Zhou J.W."/>
            <person name="Li R.Q."/>
            <person name="Yang K.Y."/>
            <person name="Li J."/>
            <person name="Li M."/>
            <person name="Law P.T.W."/>
            <person name="Wu Y.L."/>
            <person name="Cai Z.L."/>
            <person name="Qin H."/>
            <person name="Bao Y."/>
            <person name="Leung R.K.K."/>
            <person name="Ng P.K.S."/>
            <person name="Zou J."/>
            <person name="Zhong X.J."/>
            <person name="Ran P.X."/>
            <person name="Zhong N.S."/>
            <person name="Liu Z.G."/>
            <person name="Tsui S.K.W."/>
        </authorList>
    </citation>
    <scope>NUCLEOTIDE SEQUENCE</scope>
    <source>
        <strain evidence="17">Derf</strain>
        <tissue evidence="17">Whole organism</tissue>
    </source>
</reference>
<dbReference type="InterPro" id="IPR016177">
    <property type="entry name" value="DNA-bd_dom_sf"/>
</dbReference>
<dbReference type="InterPro" id="IPR019787">
    <property type="entry name" value="Znf_PHD-finger"/>
</dbReference>
<name>A0A922L6Z9_DERFA</name>
<evidence type="ECO:0000256" key="13">
    <source>
        <dbReference type="SAM" id="MobiDB-lite"/>
    </source>
</evidence>
<dbReference type="EMBL" id="ASGP02000003">
    <property type="protein sequence ID" value="KAH9517829.1"/>
    <property type="molecule type" value="Genomic_DNA"/>
</dbReference>
<dbReference type="SMART" id="SM00571">
    <property type="entry name" value="DDT"/>
    <property type="match status" value="1"/>
</dbReference>
<keyword evidence="3" id="KW-0479">Metal-binding</keyword>
<feature type="domain" description="DDT" evidence="15">
    <location>
        <begin position="1203"/>
        <end position="1268"/>
    </location>
</feature>
<keyword evidence="4 11" id="KW-0863">Zinc-finger</keyword>
<dbReference type="SMART" id="SM00391">
    <property type="entry name" value="MBD"/>
    <property type="match status" value="1"/>
</dbReference>
<dbReference type="PANTHER" id="PTHR45915:SF2">
    <property type="entry name" value="TOUTATIS, ISOFORM E"/>
    <property type="match status" value="1"/>
</dbReference>
<keyword evidence="6" id="KW-0805">Transcription regulation</keyword>
<evidence type="ECO:0000259" key="15">
    <source>
        <dbReference type="PROSITE" id="PS50827"/>
    </source>
</evidence>
<feature type="compositionally biased region" description="Low complexity" evidence="13">
    <location>
        <begin position="632"/>
        <end position="647"/>
    </location>
</feature>
<dbReference type="InterPro" id="IPR001739">
    <property type="entry name" value="Methyl_CpG_DNA-bd"/>
</dbReference>
<feature type="region of interest" description="Disordered" evidence="13">
    <location>
        <begin position="1600"/>
        <end position="1671"/>
    </location>
</feature>
<feature type="compositionally biased region" description="Basic residues" evidence="13">
    <location>
        <begin position="2242"/>
        <end position="2252"/>
    </location>
</feature>
<feature type="compositionally biased region" description="Basic and acidic residues" evidence="13">
    <location>
        <begin position="2310"/>
        <end position="2349"/>
    </location>
</feature>
<dbReference type="GO" id="GO:0003677">
    <property type="term" value="F:DNA binding"/>
    <property type="evidence" value="ECO:0007669"/>
    <property type="project" value="InterPro"/>
</dbReference>